<dbReference type="InterPro" id="IPR036618">
    <property type="entry name" value="PtsI_HPr-bd_sf"/>
</dbReference>
<dbReference type="GO" id="GO:0005737">
    <property type="term" value="C:cytoplasm"/>
    <property type="evidence" value="ECO:0007669"/>
    <property type="project" value="UniProtKB-SubCell"/>
</dbReference>
<protein>
    <recommendedName>
        <fullName evidence="7 17">Phosphoenolpyruvate-protein phosphotransferase</fullName>
        <ecNumber evidence="6 17">2.7.3.9</ecNumber>
    </recommendedName>
    <alternativeName>
        <fullName evidence="16 17">Phosphotransferase system, enzyme I</fullName>
    </alternativeName>
</protein>
<dbReference type="InterPro" id="IPR040442">
    <property type="entry name" value="Pyrv_kinase-like_dom_sf"/>
</dbReference>
<dbReference type="InterPro" id="IPR036637">
    <property type="entry name" value="Phosphohistidine_dom_sf"/>
</dbReference>
<evidence type="ECO:0000259" key="23">
    <source>
        <dbReference type="Pfam" id="PF05524"/>
    </source>
</evidence>
<dbReference type="Pfam" id="PF02896">
    <property type="entry name" value="PEP-utilizers_C"/>
    <property type="match status" value="1"/>
</dbReference>
<dbReference type="InterPro" id="IPR006318">
    <property type="entry name" value="PTS_EI-like"/>
</dbReference>
<dbReference type="PANTHER" id="PTHR46244:SF3">
    <property type="entry name" value="PHOSPHOENOLPYRUVATE-PROTEIN PHOSPHOTRANSFERASE"/>
    <property type="match status" value="1"/>
</dbReference>
<dbReference type="PANTHER" id="PTHR46244">
    <property type="entry name" value="PHOSPHOENOLPYRUVATE-PROTEIN PHOSPHOTRANSFERASE"/>
    <property type="match status" value="1"/>
</dbReference>
<comment type="similarity">
    <text evidence="5 17">Belongs to the PEP-utilizing enzyme family.</text>
</comment>
<dbReference type="Gene3D" id="1.10.274.10">
    <property type="entry name" value="PtsI, HPr-binding domain"/>
    <property type="match status" value="1"/>
</dbReference>
<evidence type="ECO:0000313" key="25">
    <source>
        <dbReference type="Proteomes" id="UP000245629"/>
    </source>
</evidence>
<dbReference type="InterPro" id="IPR050499">
    <property type="entry name" value="PEP-utilizing_PTS_enzyme"/>
</dbReference>
<keyword evidence="13 17" id="KW-0479">Metal-binding</keyword>
<comment type="cofactor">
    <cofactor evidence="2 17 20">
        <name>Mg(2+)</name>
        <dbReference type="ChEBI" id="CHEBI:18420"/>
    </cofactor>
</comment>
<evidence type="ECO:0000256" key="14">
    <source>
        <dbReference type="ARBA" id="ARBA00022777"/>
    </source>
</evidence>
<accession>A0A2S2CNY3</accession>
<evidence type="ECO:0000313" key="24">
    <source>
        <dbReference type="EMBL" id="AWK86233.1"/>
    </source>
</evidence>
<dbReference type="InterPro" id="IPR008279">
    <property type="entry name" value="PEP-util_enz_mobile_dom"/>
</dbReference>
<proteinExistence type="inferred from homology"/>
<dbReference type="PRINTS" id="PR01736">
    <property type="entry name" value="PHPHTRNFRASE"/>
</dbReference>
<evidence type="ECO:0000256" key="1">
    <source>
        <dbReference type="ARBA" id="ARBA00000683"/>
    </source>
</evidence>
<name>A0A2S2CNY3_9PROT</name>
<evidence type="ECO:0000256" key="9">
    <source>
        <dbReference type="ARBA" id="ARBA00022490"/>
    </source>
</evidence>
<dbReference type="InterPro" id="IPR023151">
    <property type="entry name" value="PEP_util_CS"/>
</dbReference>
<dbReference type="AlphaFoldDB" id="A0A2S2CNY3"/>
<dbReference type="Pfam" id="PF05524">
    <property type="entry name" value="PEP-utilisers_N"/>
    <property type="match status" value="1"/>
</dbReference>
<keyword evidence="8 17" id="KW-0813">Transport</keyword>
<dbReference type="InterPro" id="IPR000121">
    <property type="entry name" value="PEP_util_C"/>
</dbReference>
<dbReference type="InterPro" id="IPR008731">
    <property type="entry name" value="PTS_EIN"/>
</dbReference>
<dbReference type="NCBIfam" id="TIGR01417">
    <property type="entry name" value="PTS_I_fam"/>
    <property type="match status" value="1"/>
</dbReference>
<evidence type="ECO:0000256" key="4">
    <source>
        <dbReference type="ARBA" id="ARBA00004496"/>
    </source>
</evidence>
<comment type="function">
    <text evidence="3 17">General (non sugar-specific) component of the phosphoenolpyruvate-dependent sugar phosphotransferase system (sugar PTS). This major carbohydrate active-transport system catalyzes the phosphorylation of incoming sugar substrates concomitantly with their translocation across the cell membrane. Enzyme I transfers the phosphoryl group from phosphoenolpyruvate (PEP) to the phosphoryl carrier protein (HPr).</text>
</comment>
<evidence type="ECO:0000256" key="6">
    <source>
        <dbReference type="ARBA" id="ARBA00012232"/>
    </source>
</evidence>
<dbReference type="SUPFAM" id="SSF52009">
    <property type="entry name" value="Phosphohistidine domain"/>
    <property type="match status" value="1"/>
</dbReference>
<dbReference type="EC" id="2.7.3.9" evidence="6 17"/>
<evidence type="ECO:0000256" key="16">
    <source>
        <dbReference type="ARBA" id="ARBA00033235"/>
    </source>
</evidence>
<dbReference type="SUPFAM" id="SSF47831">
    <property type="entry name" value="Enzyme I of the PEP:sugar phosphotransferase system HPr-binding (sub)domain"/>
    <property type="match status" value="1"/>
</dbReference>
<evidence type="ECO:0000256" key="7">
    <source>
        <dbReference type="ARBA" id="ARBA00016544"/>
    </source>
</evidence>
<dbReference type="InterPro" id="IPR024692">
    <property type="entry name" value="PTS_EI"/>
</dbReference>
<evidence type="ECO:0000256" key="13">
    <source>
        <dbReference type="ARBA" id="ARBA00022723"/>
    </source>
</evidence>
<dbReference type="RefSeq" id="WP_109326110.1">
    <property type="nucleotide sequence ID" value="NZ_CP029353.1"/>
</dbReference>
<keyword evidence="24" id="KW-0670">Pyruvate</keyword>
<dbReference type="Gene3D" id="3.50.30.10">
    <property type="entry name" value="Phosphohistidine domain"/>
    <property type="match status" value="1"/>
</dbReference>
<reference evidence="25" key="1">
    <citation type="submission" date="2018-05" db="EMBL/GenBank/DDBJ databases">
        <title>Azospirillum thermophila sp. nov., a novel isolated from hot spring.</title>
        <authorList>
            <person name="Zhao Z."/>
        </authorList>
    </citation>
    <scope>NUCLEOTIDE SEQUENCE [LARGE SCALE GENOMIC DNA]</scope>
    <source>
        <strain evidence="25">CFH 70021</strain>
    </source>
</reference>
<keyword evidence="15 17" id="KW-0460">Magnesium</keyword>
<dbReference type="Gene3D" id="3.20.20.60">
    <property type="entry name" value="Phosphoenolpyruvate-binding domains"/>
    <property type="match status" value="1"/>
</dbReference>
<feature type="binding site" evidence="20">
    <location>
        <position position="451"/>
    </location>
    <ligand>
        <name>Mg(2+)</name>
        <dbReference type="ChEBI" id="CHEBI:18420"/>
    </ligand>
</feature>
<organism evidence="24 25">
    <name type="scientific">Azospirillum thermophilum</name>
    <dbReference type="NCBI Taxonomy" id="2202148"/>
    <lineage>
        <taxon>Bacteria</taxon>
        <taxon>Pseudomonadati</taxon>
        <taxon>Pseudomonadota</taxon>
        <taxon>Alphaproteobacteria</taxon>
        <taxon>Rhodospirillales</taxon>
        <taxon>Azospirillaceae</taxon>
        <taxon>Azospirillum</taxon>
    </lineage>
</organism>
<dbReference type="Proteomes" id="UP000245629">
    <property type="component" value="Chromosome 2"/>
</dbReference>
<feature type="binding site" evidence="19">
    <location>
        <begin position="474"/>
        <end position="475"/>
    </location>
    <ligand>
        <name>phosphoenolpyruvate</name>
        <dbReference type="ChEBI" id="CHEBI:58702"/>
    </ligand>
</feature>
<evidence type="ECO:0000256" key="15">
    <source>
        <dbReference type="ARBA" id="ARBA00022842"/>
    </source>
</evidence>
<evidence type="ECO:0000256" key="19">
    <source>
        <dbReference type="PIRSR" id="PIRSR000732-2"/>
    </source>
</evidence>
<evidence type="ECO:0000256" key="8">
    <source>
        <dbReference type="ARBA" id="ARBA00022448"/>
    </source>
</evidence>
<dbReference type="PROSITE" id="PS00742">
    <property type="entry name" value="PEP_ENZYMES_2"/>
    <property type="match status" value="1"/>
</dbReference>
<dbReference type="GO" id="GO:0008965">
    <property type="term" value="F:phosphoenolpyruvate-protein phosphotransferase activity"/>
    <property type="evidence" value="ECO:0007669"/>
    <property type="project" value="UniProtKB-EC"/>
</dbReference>
<dbReference type="GO" id="GO:0046872">
    <property type="term" value="F:metal ion binding"/>
    <property type="evidence" value="ECO:0007669"/>
    <property type="project" value="UniProtKB-KW"/>
</dbReference>
<feature type="binding site" evidence="19">
    <location>
        <position position="485"/>
    </location>
    <ligand>
        <name>phosphoenolpyruvate</name>
        <dbReference type="ChEBI" id="CHEBI:58702"/>
    </ligand>
</feature>
<evidence type="ECO:0000256" key="12">
    <source>
        <dbReference type="ARBA" id="ARBA00022683"/>
    </source>
</evidence>
<evidence type="ECO:0000256" key="5">
    <source>
        <dbReference type="ARBA" id="ARBA00007837"/>
    </source>
</evidence>
<feature type="domain" description="PEP-utilising enzyme mobile" evidence="21">
    <location>
        <begin position="169"/>
        <end position="242"/>
    </location>
</feature>
<dbReference type="GO" id="GO:0016301">
    <property type="term" value="F:kinase activity"/>
    <property type="evidence" value="ECO:0007669"/>
    <property type="project" value="UniProtKB-KW"/>
</dbReference>
<dbReference type="OrthoDB" id="9765468at2"/>
<evidence type="ECO:0000256" key="11">
    <source>
        <dbReference type="ARBA" id="ARBA00022679"/>
    </source>
</evidence>
<feature type="domain" description="PEP-utilising enzyme C-terminal" evidence="22">
    <location>
        <begin position="268"/>
        <end position="561"/>
    </location>
</feature>
<evidence type="ECO:0000256" key="2">
    <source>
        <dbReference type="ARBA" id="ARBA00001946"/>
    </source>
</evidence>
<feature type="binding site" evidence="20">
    <location>
        <position position="475"/>
    </location>
    <ligand>
        <name>Mg(2+)</name>
        <dbReference type="ChEBI" id="CHEBI:18420"/>
    </ligand>
</feature>
<feature type="active site" description="Proton donor" evidence="18">
    <location>
        <position position="522"/>
    </location>
</feature>
<dbReference type="InterPro" id="IPR015813">
    <property type="entry name" value="Pyrv/PenolPyrv_kinase-like_dom"/>
</dbReference>
<dbReference type="GO" id="GO:0009401">
    <property type="term" value="P:phosphoenolpyruvate-dependent sugar phosphotransferase system"/>
    <property type="evidence" value="ECO:0007669"/>
    <property type="project" value="UniProtKB-KW"/>
</dbReference>
<feature type="binding site" evidence="19">
    <location>
        <position position="349"/>
    </location>
    <ligand>
        <name>phosphoenolpyruvate</name>
        <dbReference type="ChEBI" id="CHEBI:58702"/>
    </ligand>
</feature>
<keyword evidence="11 17" id="KW-0808">Transferase</keyword>
<comment type="subcellular location">
    <subcellularLocation>
        <location evidence="4 17">Cytoplasm</location>
    </subcellularLocation>
</comment>
<evidence type="ECO:0000259" key="21">
    <source>
        <dbReference type="Pfam" id="PF00391"/>
    </source>
</evidence>
<evidence type="ECO:0000256" key="20">
    <source>
        <dbReference type="PIRSR" id="PIRSR000732-3"/>
    </source>
</evidence>
<evidence type="ECO:0000256" key="3">
    <source>
        <dbReference type="ARBA" id="ARBA00002728"/>
    </source>
</evidence>
<sequence length="592" mass="63707">MKTETPAGAAGPARTLRGLGVSPGIAIGPAHVVESGAVAIPEYTLPPEEVEAEVARFQEAAAKARRQIRKLKSKALVLPDSASEEIGFLLDAHLQMVTNSRLTRGAEKRIREQRVNAEAAIQAEIASIAESFAGMTDAYLAARIGDVREVGRRLTRNLMRQEFKAFSHLPPGSIVLAEELTPADTALLDPRIVAGIATVLGGAEGHTAIMARSLGLPAVLGAAGLLAGLKNGTPVIVDGIQGRVIIDPTPEMLEEYGVRRAQREREREQLKGLRKLPAVTRDGTAITLQANLELPRDLEHALENGAQGIGLLRTEFLFMNRDQLPDEDEQYEVLRSIIEGMGGRTVTARTMDVGGEKLAGWMAGRYGDPPNPALGLRAVRLGLREPKLLETQLAAMLRAGAHGPLRILLPMICNVSEVQKVREMMGQVARRLRRRGAAIADPLPPVGVMVEIPGAALSADALAYAADFFAIGTNDLTQYTLAIDRSDEQVATLYDPLHPAVLRLIQFTVEAALRSRIPVSVCGEIAGDPRYTALLLGLGVRELSMSPPSIPKVKQRIRSLDVIEAARRARVIMDQSDSGRIAALLDDFNTVA</sequence>
<evidence type="ECO:0000256" key="10">
    <source>
        <dbReference type="ARBA" id="ARBA00022597"/>
    </source>
</evidence>
<evidence type="ECO:0000256" key="17">
    <source>
        <dbReference type="PIRNR" id="PIRNR000732"/>
    </source>
</evidence>
<dbReference type="Pfam" id="PF00391">
    <property type="entry name" value="PEP-utilizers"/>
    <property type="match status" value="1"/>
</dbReference>
<dbReference type="EMBL" id="CP029353">
    <property type="protein sequence ID" value="AWK86233.1"/>
    <property type="molecule type" value="Genomic_DNA"/>
</dbReference>
<keyword evidence="9 17" id="KW-0963">Cytoplasm</keyword>
<keyword evidence="10 17" id="KW-0762">Sugar transport</keyword>
<evidence type="ECO:0000256" key="18">
    <source>
        <dbReference type="PIRSR" id="PIRSR000732-1"/>
    </source>
</evidence>
<feature type="binding site" evidence="19">
    <location>
        <position position="313"/>
    </location>
    <ligand>
        <name>phosphoenolpyruvate</name>
        <dbReference type="ChEBI" id="CHEBI:58702"/>
    </ligand>
</feature>
<dbReference type="KEGG" id="azz:DEW08_08200"/>
<comment type="catalytic activity">
    <reaction evidence="1 17">
        <text>L-histidyl-[protein] + phosphoenolpyruvate = N(pros)-phospho-L-histidyl-[protein] + pyruvate</text>
        <dbReference type="Rhea" id="RHEA:23880"/>
        <dbReference type="Rhea" id="RHEA-COMP:9745"/>
        <dbReference type="Rhea" id="RHEA-COMP:9746"/>
        <dbReference type="ChEBI" id="CHEBI:15361"/>
        <dbReference type="ChEBI" id="CHEBI:29979"/>
        <dbReference type="ChEBI" id="CHEBI:58702"/>
        <dbReference type="ChEBI" id="CHEBI:64837"/>
        <dbReference type="EC" id="2.7.3.9"/>
    </reaction>
</comment>
<dbReference type="SUPFAM" id="SSF51621">
    <property type="entry name" value="Phosphoenolpyruvate/pyruvate domain"/>
    <property type="match status" value="1"/>
</dbReference>
<feature type="domain" description="Phosphotransferase system enzyme I N-terminal" evidence="23">
    <location>
        <begin position="17"/>
        <end position="143"/>
    </location>
</feature>
<feature type="active site" description="Tele-phosphohistidine intermediate" evidence="18">
    <location>
        <position position="206"/>
    </location>
</feature>
<keyword evidence="25" id="KW-1185">Reference proteome</keyword>
<gene>
    <name evidence="24" type="primary">ptsP</name>
    <name evidence="24" type="ORF">DEW08_08200</name>
</gene>
<evidence type="ECO:0000259" key="22">
    <source>
        <dbReference type="Pfam" id="PF02896"/>
    </source>
</evidence>
<dbReference type="PIRSF" id="PIRSF000732">
    <property type="entry name" value="PTS_enzyme_I"/>
    <property type="match status" value="1"/>
</dbReference>
<keyword evidence="14 17" id="KW-0418">Kinase</keyword>
<keyword evidence="12 17" id="KW-0598">Phosphotransferase system</keyword>